<dbReference type="Ensembl" id="ENSHHUT00000029857.1">
    <property type="protein sequence ID" value="ENSHHUP00000028664.1"/>
    <property type="gene ID" value="ENSHHUG00000018284.1"/>
</dbReference>
<evidence type="ECO:0000313" key="4">
    <source>
        <dbReference type="Proteomes" id="UP000314982"/>
    </source>
</evidence>
<sequence length="633" mass="66308">MHWNPEHAHQWPEQHLDVSSTTSSPAHKSELYAAGRAHGRGGSAHGSAHGYAWANDDISALTASNLLKSYAEKYCDVLDSPYDRPPGPAVGSYPEPGSFGGLIGLKTELEPWPLSHSAEGLYPGSLDGLSGPKAGATSAGASNMSGVNSNPSDSCYSGSSSSSGSHSGDYNRPSYNGTYVSPGYCPQLPSALPPASLQHPLQPAPTLLPSYSLSTPVYNYPPSSYPHQPGLGPTYSHPSAGYLPPGLAVPTPLPSRPTVVGGSYGYQESGGGLKRKAFEMSLDEEEDGSRYSKYTGYDPVKPGGGDSLSPYRVGDKENSGYTTGSTDPQAFKPSKPSSQPLVSPTYRVALAGDYSPPAGMTGENIGGGGGSENQGFTQQQHHSSLAHNNKLPPLHGQGQPGSGPGESGSLKSPDPRLLDLVNGEVLDCSPALLWGELAGLTHVKAALEEELLWPCLRPSPAVRPPATVLLFGPRGGGKTTLARSMASQLGASFYRLSGAMLASKGKAEAEGILGATLQVAGARQPSVVLLSEVEAMEKEEGLRQVLLSALEKAQMELGSAGGAPGLMIMVCATGRPDLLQDAVHRSFAKRYHVGLPDAFYTKISLNNYIFFNPKISIVAHRVIDLKHSFSPKS</sequence>
<dbReference type="InterPro" id="IPR003593">
    <property type="entry name" value="AAA+_ATPase"/>
</dbReference>
<dbReference type="AlphaFoldDB" id="A0A4W5LSH2"/>
<dbReference type="PANTHER" id="PTHR23074">
    <property type="entry name" value="AAA DOMAIN-CONTAINING"/>
    <property type="match status" value="1"/>
</dbReference>
<feature type="domain" description="AAA+ ATPase" evidence="2">
    <location>
        <begin position="464"/>
        <end position="597"/>
    </location>
</feature>
<proteinExistence type="predicted"/>
<reference evidence="3" key="2">
    <citation type="submission" date="2025-08" db="UniProtKB">
        <authorList>
            <consortium name="Ensembl"/>
        </authorList>
    </citation>
    <scope>IDENTIFICATION</scope>
</reference>
<dbReference type="PANTHER" id="PTHR23074:SF33">
    <property type="entry name" value="FIDGETIN-LIKE PROTEIN 2"/>
    <property type="match status" value="1"/>
</dbReference>
<dbReference type="Pfam" id="PF00004">
    <property type="entry name" value="AAA"/>
    <property type="match status" value="1"/>
</dbReference>
<organism evidence="3 4">
    <name type="scientific">Hucho hucho</name>
    <name type="common">huchen</name>
    <dbReference type="NCBI Taxonomy" id="62062"/>
    <lineage>
        <taxon>Eukaryota</taxon>
        <taxon>Metazoa</taxon>
        <taxon>Chordata</taxon>
        <taxon>Craniata</taxon>
        <taxon>Vertebrata</taxon>
        <taxon>Euteleostomi</taxon>
        <taxon>Actinopterygii</taxon>
        <taxon>Neopterygii</taxon>
        <taxon>Teleostei</taxon>
        <taxon>Protacanthopterygii</taxon>
        <taxon>Salmoniformes</taxon>
        <taxon>Salmonidae</taxon>
        <taxon>Salmoninae</taxon>
        <taxon>Hucho</taxon>
    </lineage>
</organism>
<dbReference type="SUPFAM" id="SSF52540">
    <property type="entry name" value="P-loop containing nucleoside triphosphate hydrolases"/>
    <property type="match status" value="1"/>
</dbReference>
<dbReference type="Proteomes" id="UP000314982">
    <property type="component" value="Unassembled WGS sequence"/>
</dbReference>
<evidence type="ECO:0000313" key="3">
    <source>
        <dbReference type="Ensembl" id="ENSHHUP00000028664.1"/>
    </source>
</evidence>
<keyword evidence="4" id="KW-1185">Reference proteome</keyword>
<feature type="compositionally biased region" description="Polar residues" evidence="1">
    <location>
        <begin position="376"/>
        <end position="387"/>
    </location>
</feature>
<feature type="compositionally biased region" description="Polar residues" evidence="1">
    <location>
        <begin position="139"/>
        <end position="148"/>
    </location>
</feature>
<dbReference type="GO" id="GO:0005524">
    <property type="term" value="F:ATP binding"/>
    <property type="evidence" value="ECO:0007669"/>
    <property type="project" value="InterPro"/>
</dbReference>
<name>A0A4W5LSH2_9TELE</name>
<dbReference type="Gene3D" id="3.40.50.300">
    <property type="entry name" value="P-loop containing nucleotide triphosphate hydrolases"/>
    <property type="match status" value="1"/>
</dbReference>
<feature type="compositionally biased region" description="Polar residues" evidence="1">
    <location>
        <begin position="17"/>
        <end position="26"/>
    </location>
</feature>
<dbReference type="InterPro" id="IPR050304">
    <property type="entry name" value="MT-severing_AAA_ATPase"/>
</dbReference>
<dbReference type="GeneTree" id="ENSGT00940000161971"/>
<reference evidence="4" key="1">
    <citation type="submission" date="2018-06" db="EMBL/GenBank/DDBJ databases">
        <title>Genome assembly of Danube salmon.</title>
        <authorList>
            <person name="Macqueen D.J."/>
            <person name="Gundappa M.K."/>
        </authorList>
    </citation>
    <scope>NUCLEOTIDE SEQUENCE [LARGE SCALE GENOMIC DNA]</scope>
</reference>
<dbReference type="GO" id="GO:0016887">
    <property type="term" value="F:ATP hydrolysis activity"/>
    <property type="evidence" value="ECO:0007669"/>
    <property type="project" value="InterPro"/>
</dbReference>
<feature type="region of interest" description="Disordered" evidence="1">
    <location>
        <begin position="284"/>
        <end position="416"/>
    </location>
</feature>
<feature type="compositionally biased region" description="Low complexity" evidence="1">
    <location>
        <begin position="149"/>
        <end position="168"/>
    </location>
</feature>
<feature type="region of interest" description="Disordered" evidence="1">
    <location>
        <begin position="132"/>
        <end position="170"/>
    </location>
</feature>
<accession>A0A4W5LSH2</accession>
<feature type="compositionally biased region" description="Basic and acidic residues" evidence="1">
    <location>
        <begin position="1"/>
        <end position="16"/>
    </location>
</feature>
<dbReference type="GO" id="GO:0008568">
    <property type="term" value="F:microtubule severing ATPase activity"/>
    <property type="evidence" value="ECO:0007669"/>
    <property type="project" value="TreeGrafter"/>
</dbReference>
<protein>
    <submittedName>
        <fullName evidence="3">Fidgetin like 2</fullName>
    </submittedName>
</protein>
<dbReference type="InterPro" id="IPR027417">
    <property type="entry name" value="P-loop_NTPase"/>
</dbReference>
<feature type="compositionally biased region" description="Polar residues" evidence="1">
    <location>
        <begin position="319"/>
        <end position="328"/>
    </location>
</feature>
<feature type="region of interest" description="Disordered" evidence="1">
    <location>
        <begin position="1"/>
        <end position="27"/>
    </location>
</feature>
<dbReference type="SMART" id="SM00382">
    <property type="entry name" value="AAA"/>
    <property type="match status" value="1"/>
</dbReference>
<dbReference type="STRING" id="62062.ENSHHUP00000028664"/>
<evidence type="ECO:0000259" key="2">
    <source>
        <dbReference type="SMART" id="SM00382"/>
    </source>
</evidence>
<reference evidence="3" key="3">
    <citation type="submission" date="2025-09" db="UniProtKB">
        <authorList>
            <consortium name="Ensembl"/>
        </authorList>
    </citation>
    <scope>IDENTIFICATION</scope>
</reference>
<dbReference type="InterPro" id="IPR003959">
    <property type="entry name" value="ATPase_AAA_core"/>
</dbReference>
<evidence type="ECO:0000256" key="1">
    <source>
        <dbReference type="SAM" id="MobiDB-lite"/>
    </source>
</evidence>